<dbReference type="AlphaFoldDB" id="A0A7V7RJS7"/>
<dbReference type="RefSeq" id="WP_151574958.1">
    <property type="nucleotide sequence ID" value="NZ_WBOT01000005.1"/>
</dbReference>
<gene>
    <name evidence="1" type="ORF">F7732_15695</name>
</gene>
<protein>
    <submittedName>
        <fullName evidence="1">Uncharacterized protein</fullName>
    </submittedName>
</protein>
<dbReference type="Proteomes" id="UP000441354">
    <property type="component" value="Unassembled WGS sequence"/>
</dbReference>
<name>A0A7V7RJS7_9BACI</name>
<evidence type="ECO:0000313" key="1">
    <source>
        <dbReference type="EMBL" id="KAB2331295.1"/>
    </source>
</evidence>
<keyword evidence="2" id="KW-1185">Reference proteome</keyword>
<comment type="caution">
    <text evidence="1">The sequence shown here is derived from an EMBL/GenBank/DDBJ whole genome shotgun (WGS) entry which is preliminary data.</text>
</comment>
<reference evidence="1 2" key="1">
    <citation type="journal article" date="2014" name="Arch. Microbiol.">
        <title>Bacillus mesophilum sp. nov., strain IITR-54T, a novel 4-chlorobiphenyl dechlorinating bacterium.</title>
        <authorList>
            <person name="Manickam N."/>
            <person name="Singh N.K."/>
            <person name="Bajaj A."/>
            <person name="Kumar R.M."/>
            <person name="Kaur G."/>
            <person name="Kaur N."/>
            <person name="Bala M."/>
            <person name="Kumar A."/>
            <person name="Mayilraj S."/>
        </authorList>
    </citation>
    <scope>NUCLEOTIDE SEQUENCE [LARGE SCALE GENOMIC DNA]</scope>
    <source>
        <strain evidence="1 2">IITR-54</strain>
    </source>
</reference>
<organism evidence="1 2">
    <name type="scientific">Bacillus mesophilum</name>
    <dbReference type="NCBI Taxonomy" id="1071718"/>
    <lineage>
        <taxon>Bacteria</taxon>
        <taxon>Bacillati</taxon>
        <taxon>Bacillota</taxon>
        <taxon>Bacilli</taxon>
        <taxon>Bacillales</taxon>
        <taxon>Bacillaceae</taxon>
        <taxon>Bacillus</taxon>
    </lineage>
</organism>
<proteinExistence type="predicted"/>
<evidence type="ECO:0000313" key="2">
    <source>
        <dbReference type="Proteomes" id="UP000441354"/>
    </source>
</evidence>
<sequence length="100" mass="11873">MLYEPLYQEWGFKLIPSSYGELKGQKRYYRVFYGTVHWHTADPDNIHKASNIFVQYGTNPNFYIARKKGEIRENYPCHILDDDLPSVLAAIRELKEQFND</sequence>
<dbReference type="OrthoDB" id="2929860at2"/>
<dbReference type="EMBL" id="WBOT01000005">
    <property type="protein sequence ID" value="KAB2331295.1"/>
    <property type="molecule type" value="Genomic_DNA"/>
</dbReference>
<accession>A0A7V7RJS7</accession>